<organism evidence="2">
    <name type="scientific">Polaromonas hydrogenivorans</name>
    <dbReference type="NCBI Taxonomy" id="335476"/>
    <lineage>
        <taxon>Bacteria</taxon>
        <taxon>Pseudomonadati</taxon>
        <taxon>Pseudomonadota</taxon>
        <taxon>Betaproteobacteria</taxon>
        <taxon>Burkholderiales</taxon>
        <taxon>Comamonadaceae</taxon>
        <taxon>Polaromonas</taxon>
    </lineage>
</organism>
<dbReference type="InterPro" id="IPR007345">
    <property type="entry name" value="Polysacch_pyruvyl_Trfase"/>
</dbReference>
<sequence>MKFYLAGQQNFGNRGCEALVRSVSGIVGERLPGATFLVPTFDQARDGAQWPGMAAAGCEFVPAPESSLRIRCWNRAITRIPALLPLWEPRYAPAPRLMAEVSQCDGVLMIGGDVISLDYGPGSLFKWSGLMDAAQRAGRPTMLFAASVGPFDGSPLIERYMVNHLRRYSAISVRETFSLAYLHRLGLHNAVLVADPAFRLKPEPVALGAPFDQAGNGVLAFNISPLVAASWQRQNPGKSLIGECAAFLRRVLSETPLSIALLPHVDPLDGASVNSDSHFMASLLAEIGGKSDRVAMVRRGLNAAQLKFVIGACRYLIAARTHATVAGWSQHVPTISIAYSVKARGLNQDLFDTLDYVLDTPKVGRDSLWASFKLLADREASLQAHLAERIPRWYANAGKSAELLAQVLR</sequence>
<dbReference type="GO" id="GO:0016740">
    <property type="term" value="F:transferase activity"/>
    <property type="evidence" value="ECO:0007669"/>
    <property type="project" value="UniProtKB-KW"/>
</dbReference>
<dbReference type="Pfam" id="PF04230">
    <property type="entry name" value="PS_pyruv_trans"/>
    <property type="match status" value="1"/>
</dbReference>
<dbReference type="RefSeq" id="WP_349280498.1">
    <property type="nucleotide sequence ID" value="NZ_CBCSCU010000010.1"/>
</dbReference>
<gene>
    <name evidence="2" type="ORF">ABLV49_04980</name>
</gene>
<keyword evidence="2" id="KW-0808">Transferase</keyword>
<reference evidence="2" key="1">
    <citation type="submission" date="2024-05" db="EMBL/GenBank/DDBJ databases">
        <authorList>
            <person name="Bunk B."/>
            <person name="Swiderski J."/>
            <person name="Sproer C."/>
            <person name="Thiel V."/>
        </authorList>
    </citation>
    <scope>NUCLEOTIDE SEQUENCE</scope>
    <source>
        <strain evidence="2">DSM 17735</strain>
    </source>
</reference>
<accession>A0AAU7LU09</accession>
<protein>
    <submittedName>
        <fullName evidence="2">Polysaccharide pyruvyl transferase family protein</fullName>
    </submittedName>
</protein>
<feature type="domain" description="Polysaccharide pyruvyl transferase" evidence="1">
    <location>
        <begin position="65"/>
        <end position="340"/>
    </location>
</feature>
<dbReference type="PANTHER" id="PTHR36836">
    <property type="entry name" value="COLANIC ACID BIOSYNTHESIS PROTEIN WCAK"/>
    <property type="match status" value="1"/>
</dbReference>
<dbReference type="AlphaFoldDB" id="A0AAU7LU09"/>
<dbReference type="EMBL" id="CP157675">
    <property type="protein sequence ID" value="XBP71162.1"/>
    <property type="molecule type" value="Genomic_DNA"/>
</dbReference>
<dbReference type="PANTHER" id="PTHR36836:SF1">
    <property type="entry name" value="COLANIC ACID BIOSYNTHESIS PROTEIN WCAK"/>
    <property type="match status" value="1"/>
</dbReference>
<proteinExistence type="predicted"/>
<name>A0AAU7LU09_9BURK</name>
<evidence type="ECO:0000313" key="2">
    <source>
        <dbReference type="EMBL" id="XBP71162.1"/>
    </source>
</evidence>
<evidence type="ECO:0000259" key="1">
    <source>
        <dbReference type="Pfam" id="PF04230"/>
    </source>
</evidence>